<evidence type="ECO:0000259" key="1">
    <source>
        <dbReference type="Pfam" id="PF13358"/>
    </source>
</evidence>
<proteinExistence type="predicted"/>
<dbReference type="AlphaFoldDB" id="A0A2G8REB7"/>
<reference evidence="2 3" key="1">
    <citation type="submission" date="2013-09" db="EMBL/GenBank/DDBJ databases">
        <title>Genome sequencing of Phaeobacter antarcticus sp. nov. SM1211.</title>
        <authorList>
            <person name="Zhang X.-Y."/>
            <person name="Liu C."/>
            <person name="Chen X.-L."/>
            <person name="Xie B.-B."/>
            <person name="Qin Q.-L."/>
            <person name="Rong J.-C."/>
            <person name="Zhang Y.-Z."/>
        </authorList>
    </citation>
    <scope>NUCLEOTIDE SEQUENCE [LARGE SCALE GENOMIC DNA]</scope>
    <source>
        <strain evidence="2 3">SM1211</strain>
    </source>
</reference>
<feature type="domain" description="Tc1-like transposase DDE" evidence="1">
    <location>
        <begin position="5"/>
        <end position="115"/>
    </location>
</feature>
<protein>
    <recommendedName>
        <fullName evidence="1">Tc1-like transposase DDE domain-containing protein</fullName>
    </recommendedName>
</protein>
<gene>
    <name evidence="2" type="ORF">P775_12190</name>
</gene>
<dbReference type="EMBL" id="AWWI01000076">
    <property type="protein sequence ID" value="PIL19907.1"/>
    <property type="molecule type" value="Genomic_DNA"/>
</dbReference>
<evidence type="ECO:0000313" key="3">
    <source>
        <dbReference type="Proteomes" id="UP000231259"/>
    </source>
</evidence>
<name>A0A2G8REB7_9RHOB</name>
<sequence>MLTQIGFIDETSVKTNMAKTTGWAPRGERLVDHAPFGHWHTQTFIAALRHDRLDAPWVIDGPINRDLFDLYIETQLAPTLQPGDVIILDNLSSHKSPKAAQVLRDIGCWFLPLPP</sequence>
<dbReference type="InterPro" id="IPR038717">
    <property type="entry name" value="Tc1-like_DDE_dom"/>
</dbReference>
<comment type="caution">
    <text evidence="2">The sequence shown here is derived from an EMBL/GenBank/DDBJ whole genome shotgun (WGS) entry which is preliminary data.</text>
</comment>
<dbReference type="PANTHER" id="PTHR46564:SF1">
    <property type="entry name" value="TRANSPOSASE"/>
    <property type="match status" value="1"/>
</dbReference>
<keyword evidence="3" id="KW-1185">Reference proteome</keyword>
<dbReference type="Gene3D" id="3.30.420.10">
    <property type="entry name" value="Ribonuclease H-like superfamily/Ribonuclease H"/>
    <property type="match status" value="1"/>
</dbReference>
<accession>A0A2G8REB7</accession>
<organism evidence="2 3">
    <name type="scientific">Puniceibacterium antarcticum</name>
    <dbReference type="NCBI Taxonomy" id="1206336"/>
    <lineage>
        <taxon>Bacteria</taxon>
        <taxon>Pseudomonadati</taxon>
        <taxon>Pseudomonadota</taxon>
        <taxon>Alphaproteobacteria</taxon>
        <taxon>Rhodobacterales</taxon>
        <taxon>Paracoccaceae</taxon>
        <taxon>Puniceibacterium</taxon>
    </lineage>
</organism>
<dbReference type="GO" id="GO:0003676">
    <property type="term" value="F:nucleic acid binding"/>
    <property type="evidence" value="ECO:0007669"/>
    <property type="project" value="InterPro"/>
</dbReference>
<dbReference type="InterPro" id="IPR036397">
    <property type="entry name" value="RNaseH_sf"/>
</dbReference>
<evidence type="ECO:0000313" key="2">
    <source>
        <dbReference type="EMBL" id="PIL19907.1"/>
    </source>
</evidence>
<dbReference type="PANTHER" id="PTHR46564">
    <property type="entry name" value="TRANSPOSASE"/>
    <property type="match status" value="1"/>
</dbReference>
<dbReference type="Proteomes" id="UP000231259">
    <property type="component" value="Unassembled WGS sequence"/>
</dbReference>
<dbReference type="Pfam" id="PF13358">
    <property type="entry name" value="DDE_3"/>
    <property type="match status" value="1"/>
</dbReference>